<proteinExistence type="predicted"/>
<dbReference type="Pfam" id="PF01841">
    <property type="entry name" value="Transglut_core"/>
    <property type="match status" value="1"/>
</dbReference>
<name>A0ABY3WZ58_9ACTN</name>
<evidence type="ECO:0000313" key="3">
    <source>
        <dbReference type="Proteomes" id="UP000828924"/>
    </source>
</evidence>
<keyword evidence="3" id="KW-1185">Reference proteome</keyword>
<dbReference type="InterPro" id="IPR002931">
    <property type="entry name" value="Transglutaminase-like"/>
</dbReference>
<dbReference type="EMBL" id="CP071872">
    <property type="protein sequence ID" value="UNM15053.1"/>
    <property type="molecule type" value="Genomic_DNA"/>
</dbReference>
<dbReference type="Proteomes" id="UP000828924">
    <property type="component" value="Chromosome"/>
</dbReference>
<dbReference type="SUPFAM" id="SSF54001">
    <property type="entry name" value="Cysteine proteinases"/>
    <property type="match status" value="1"/>
</dbReference>
<reference evidence="2 3" key="1">
    <citation type="submission" date="2021-03" db="EMBL/GenBank/DDBJ databases">
        <title>Complete genome of Streptomyces formicae strain 1H-GS9 (DSM 100524).</title>
        <authorList>
            <person name="Atanasov K.E."/>
            <person name="Altabella T."/>
            <person name="Ferrer A."/>
        </authorList>
    </citation>
    <scope>NUCLEOTIDE SEQUENCE [LARGE SCALE GENOMIC DNA]</scope>
    <source>
        <strain evidence="2 3">1H-GS9</strain>
    </source>
</reference>
<gene>
    <name evidence="2" type="ORF">J4032_29535</name>
</gene>
<organism evidence="2 3">
    <name type="scientific">Streptomyces formicae</name>
    <dbReference type="NCBI Taxonomy" id="1616117"/>
    <lineage>
        <taxon>Bacteria</taxon>
        <taxon>Bacillati</taxon>
        <taxon>Actinomycetota</taxon>
        <taxon>Actinomycetes</taxon>
        <taxon>Kitasatosporales</taxon>
        <taxon>Streptomycetaceae</taxon>
        <taxon>Streptomyces</taxon>
    </lineage>
</organism>
<dbReference type="Gene3D" id="3.10.620.30">
    <property type="match status" value="1"/>
</dbReference>
<dbReference type="SMART" id="SM00460">
    <property type="entry name" value="TGc"/>
    <property type="match status" value="1"/>
</dbReference>
<evidence type="ECO:0000313" key="2">
    <source>
        <dbReference type="EMBL" id="UNM15053.1"/>
    </source>
</evidence>
<accession>A0ABY3WZ58</accession>
<sequence>MSTVSRCGGEVDSRREVLDAPGRILRQWASISNRTHARYSFGGSAVTSARLAPDAAAFYVAQSAFSDPGALAPRCAGLPDDPARLARVARDLMVHRLEGELLGYTIPRDRLHNDAETRYLDDILRIVVERKDAPLTRRREAGERFVGVCRDFALLHCSFLRHVGVPARLRSGFADYFGSDGFHVDHVVTEYWDDERGWLLADPELADPVVTAAYPVDFDPMDVPRDRFLVAGAAWRAIRAGEADPATFGIRLPEESMTGEWFVAGNVRLDLAALNKVETLLWDVWGAGAGSDEEMTDAVRELYDGVALVTGGGDVPFDVARKLFTEHEGLRTPKRVLSLAPFNGPSDVDLR</sequence>
<dbReference type="InterPro" id="IPR038765">
    <property type="entry name" value="Papain-like_cys_pep_sf"/>
</dbReference>
<protein>
    <submittedName>
        <fullName evidence="2">Transglutaminase domain-containing protein</fullName>
    </submittedName>
</protein>
<feature type="domain" description="Transglutaminase-like" evidence="1">
    <location>
        <begin position="141"/>
        <end position="205"/>
    </location>
</feature>
<evidence type="ECO:0000259" key="1">
    <source>
        <dbReference type="SMART" id="SM00460"/>
    </source>
</evidence>